<dbReference type="Proteomes" id="UP000830116">
    <property type="component" value="Chromosome"/>
</dbReference>
<gene>
    <name evidence="6 7" type="primary">rsmG</name>
    <name evidence="7" type="ORF">MNR06_01100</name>
</gene>
<keyword evidence="4 6" id="KW-0808">Transferase</keyword>
<organism evidence="7 8">
    <name type="scientific">Bdellovibrio reynosensis</name>
    <dbReference type="NCBI Taxonomy" id="2835041"/>
    <lineage>
        <taxon>Bacteria</taxon>
        <taxon>Pseudomonadati</taxon>
        <taxon>Bdellovibrionota</taxon>
        <taxon>Bdellovibrionia</taxon>
        <taxon>Bdellovibrionales</taxon>
        <taxon>Pseudobdellovibrionaceae</taxon>
        <taxon>Bdellovibrio</taxon>
    </lineage>
</organism>
<feature type="binding site" evidence="6">
    <location>
        <begin position="98"/>
        <end position="100"/>
    </location>
    <ligand>
        <name>S-adenosyl-L-methionine</name>
        <dbReference type="ChEBI" id="CHEBI:59789"/>
    </ligand>
</feature>
<dbReference type="GO" id="GO:0008168">
    <property type="term" value="F:methyltransferase activity"/>
    <property type="evidence" value="ECO:0007669"/>
    <property type="project" value="UniProtKB-KW"/>
</dbReference>
<comment type="similarity">
    <text evidence="6">Belongs to the methyltransferase superfamily. RNA methyltransferase RsmG family.</text>
</comment>
<feature type="binding site" evidence="6">
    <location>
        <position position="80"/>
    </location>
    <ligand>
        <name>S-adenosyl-L-methionine</name>
        <dbReference type="ChEBI" id="CHEBI:59789"/>
    </ligand>
</feature>
<evidence type="ECO:0000256" key="2">
    <source>
        <dbReference type="ARBA" id="ARBA00022552"/>
    </source>
</evidence>
<dbReference type="PIRSF" id="PIRSF003078">
    <property type="entry name" value="GidB"/>
    <property type="match status" value="1"/>
</dbReference>
<proteinExistence type="inferred from homology"/>
<dbReference type="RefSeq" id="WP_243537990.1">
    <property type="nucleotide sequence ID" value="NZ_CP093442.1"/>
</dbReference>
<sequence>MYFEKRSSLFIELGFDEAALPKLKNYVDLLWSANEELNLISRKMTFEELIDNHIIDCLLPLKHFPKNVKAAADFGAGGGLPGVIYAIQFPQMKYHLYEKSPKKQEFLERCKVIAPNLQVHGEIPKDLKDVELVTARGFKPIDVILEVSRDYYKKGGKYFLLKARQEKINEELVLAKKKFKELETKIIPLQSPVLEVERHLVLI</sequence>
<evidence type="ECO:0000256" key="4">
    <source>
        <dbReference type="ARBA" id="ARBA00022679"/>
    </source>
</evidence>
<keyword evidence="1 6" id="KW-0963">Cytoplasm</keyword>
<dbReference type="PANTHER" id="PTHR31760">
    <property type="entry name" value="S-ADENOSYL-L-METHIONINE-DEPENDENT METHYLTRANSFERASES SUPERFAMILY PROTEIN"/>
    <property type="match status" value="1"/>
</dbReference>
<evidence type="ECO:0000313" key="8">
    <source>
        <dbReference type="Proteomes" id="UP000830116"/>
    </source>
</evidence>
<protein>
    <recommendedName>
        <fullName evidence="6">Ribosomal RNA small subunit methyltransferase G</fullName>
        <ecNumber evidence="6">2.1.1.-</ecNumber>
    </recommendedName>
    <alternativeName>
        <fullName evidence="6">16S rRNA 7-methylguanosine methyltransferase</fullName>
        <shortName evidence="6">16S rRNA m7G methyltransferase</shortName>
    </alternativeName>
</protein>
<dbReference type="Pfam" id="PF02527">
    <property type="entry name" value="GidB"/>
    <property type="match status" value="1"/>
</dbReference>
<evidence type="ECO:0000256" key="6">
    <source>
        <dbReference type="HAMAP-Rule" id="MF_00074"/>
    </source>
</evidence>
<name>A0ABY4C9C6_9BACT</name>
<comment type="subcellular location">
    <subcellularLocation>
        <location evidence="6">Cytoplasm</location>
    </subcellularLocation>
</comment>
<evidence type="ECO:0000313" key="7">
    <source>
        <dbReference type="EMBL" id="UOF01550.1"/>
    </source>
</evidence>
<dbReference type="GO" id="GO:0032259">
    <property type="term" value="P:methylation"/>
    <property type="evidence" value="ECO:0007669"/>
    <property type="project" value="UniProtKB-KW"/>
</dbReference>
<dbReference type="PANTHER" id="PTHR31760:SF0">
    <property type="entry name" value="S-ADENOSYL-L-METHIONINE-DEPENDENT METHYLTRANSFERASES SUPERFAMILY PROTEIN"/>
    <property type="match status" value="1"/>
</dbReference>
<comment type="function">
    <text evidence="6">Specifically methylates the N7 position of a guanine in 16S rRNA.</text>
</comment>
<evidence type="ECO:0000256" key="5">
    <source>
        <dbReference type="ARBA" id="ARBA00022691"/>
    </source>
</evidence>
<evidence type="ECO:0000256" key="3">
    <source>
        <dbReference type="ARBA" id="ARBA00022603"/>
    </source>
</evidence>
<dbReference type="HAMAP" id="MF_00074">
    <property type="entry name" value="16SrRNA_methyltr_G"/>
    <property type="match status" value="1"/>
</dbReference>
<dbReference type="InterPro" id="IPR029063">
    <property type="entry name" value="SAM-dependent_MTases_sf"/>
</dbReference>
<keyword evidence="8" id="KW-1185">Reference proteome</keyword>
<feature type="binding site" evidence="6">
    <location>
        <position position="75"/>
    </location>
    <ligand>
        <name>S-adenosyl-L-methionine</name>
        <dbReference type="ChEBI" id="CHEBI:59789"/>
    </ligand>
</feature>
<dbReference type="SUPFAM" id="SSF53335">
    <property type="entry name" value="S-adenosyl-L-methionine-dependent methyltransferases"/>
    <property type="match status" value="1"/>
</dbReference>
<dbReference type="Gene3D" id="3.40.50.150">
    <property type="entry name" value="Vaccinia Virus protein VP39"/>
    <property type="match status" value="1"/>
</dbReference>
<keyword evidence="3 6" id="KW-0489">Methyltransferase</keyword>
<dbReference type="InterPro" id="IPR003682">
    <property type="entry name" value="rRNA_ssu_MeTfrase_G"/>
</dbReference>
<comment type="caution">
    <text evidence="6">Lacks conserved residue(s) required for the propagation of feature annotation.</text>
</comment>
<evidence type="ECO:0000256" key="1">
    <source>
        <dbReference type="ARBA" id="ARBA00022490"/>
    </source>
</evidence>
<accession>A0ABY4C9C6</accession>
<keyword evidence="5 6" id="KW-0949">S-adenosyl-L-methionine</keyword>
<dbReference type="EC" id="2.1.1.-" evidence="6"/>
<keyword evidence="2 6" id="KW-0698">rRNA processing</keyword>
<dbReference type="EMBL" id="CP093442">
    <property type="protein sequence ID" value="UOF01550.1"/>
    <property type="molecule type" value="Genomic_DNA"/>
</dbReference>
<feature type="binding site" evidence="6">
    <location>
        <position position="136"/>
    </location>
    <ligand>
        <name>S-adenosyl-L-methionine</name>
        <dbReference type="ChEBI" id="CHEBI:59789"/>
    </ligand>
</feature>
<reference evidence="7" key="1">
    <citation type="submission" date="2022-03" db="EMBL/GenBank/DDBJ databases">
        <title>Genome Identification and Characterization of new species Bdellovibrio reynosense LBG001 sp. nov. from a Mexico soil sample.</title>
        <authorList>
            <person name="Camilli A."/>
            <person name="Ajao Y."/>
            <person name="Guo X."/>
        </authorList>
    </citation>
    <scope>NUCLEOTIDE SEQUENCE</scope>
    <source>
        <strain evidence="7">LBG001</strain>
    </source>
</reference>
<dbReference type="NCBIfam" id="TIGR00138">
    <property type="entry name" value="rsmG_gidB"/>
    <property type="match status" value="1"/>
</dbReference>